<dbReference type="Proteomes" id="UP000515146">
    <property type="component" value="Unplaced"/>
</dbReference>
<gene>
    <name evidence="5" type="primary">LOC113791063</name>
</gene>
<proteinExistence type="predicted"/>
<keyword evidence="3" id="KW-0472">Membrane</keyword>
<dbReference type="OrthoDB" id="10545821at2759"/>
<sequence>MSSSSPEKQSVNDENSTSATTESNGGSNSSNDGKSSIKTAVAVNEENSVLMDIVKEHVERTYVRIERNRKNRNQLLYVTKQSHENWIKGTIEPPCSQTSESGMTQRARECLMRSSLTKEFIPEEIEAINLGNQDTGKRKKQKRKRKNRRAKTEIKSYDEILDRYETQELVKTINLDSKLMETNDKEADRLEDKIERQSMYITPNEQLIFSAYIEKDKVDTAVFPKKTIKESVKSPLIDPFKTTSELSDIDEDEKSESSLVLTVPDDLVECLREYLEQLESKSYLQQNQQQSSSKPYSLYVTPTGIQHSSKQLKTLPTVPLPKTPNKQSTTHSLGFKPAPSLSKDDSIKSERYDTIEDDSNQVENYNFEKSNDRSPITEEESPFFSTMINESKTSSYKSNFQTAMSKSKKSVKQEEESALEVQSSSSSAASATQQPDLALTNESSNKQQQPKLSEDYYESIKTSLVDKVIKEQQKSYKIGMSPEESFKSASSSSIDESDADESSTALEVDPSLSRMILESMVEPKGPTKLAEQPKSLPSGVEKYNIDVIKEQQQDIEVKDDVSTQTNLQQSDQKIFAADTTIIDNDKEQLENLQRPLPTPKSSPLNSLSKSIMISPKPKSSIKTQSSVNENEIIANKRLISSLITDESEIKSVSKKPATLKFSVTPPPLKSFDDRATMKSPPAKTILNIESKVKTTETTSTENLEQLKKSTEKKLSLKSNEKRIASIDTAIVTPTSLSNSSAIASPSIIDQPIMKQSKDDKSMTVTIDDINSNRSIQMEIEPLETKTVIITSSSSASGEEDVMVEAELLSPVSQKEETDQYYLIRASPKTLMPLEKLSSASNDNQQDAAEAKTIQLSPSFPKSSCSSKLMEHKSLPKSLQKKFDSSPSIIIDKPKTLRFETNSNEFKSSPIRQPIVESHDSTKYEMINKLNQICDDDNNSKMNKLSSPASKRKLYRKKLVSNVTTEQAPKTVTLTRLHTLQNLLSKAKIKQTPKIDLIDQQLSESKSFQSKEQHQKIQSDKKVDDEIFRQKMVDFYIEEEEFTSTSEDLVNLELEFEKLPPPPPVVEYLTIESKEEQQRKQLQEELEANRKRLFNQIEQLKHRQKLHLANLYRLRHILETSKAKQTKQQLPKPNEKSNDLILVKRPLLNNDNFLAMVTVAGAATIAAVIATLLAIKFMY</sequence>
<feature type="region of interest" description="Disordered" evidence="2">
    <location>
        <begin position="308"/>
        <end position="379"/>
    </location>
</feature>
<evidence type="ECO:0000313" key="4">
    <source>
        <dbReference type="Proteomes" id="UP000515146"/>
    </source>
</evidence>
<feature type="compositionally biased region" description="Low complexity" evidence="2">
    <location>
        <begin position="856"/>
        <end position="867"/>
    </location>
</feature>
<evidence type="ECO:0000256" key="1">
    <source>
        <dbReference type="SAM" id="Coils"/>
    </source>
</evidence>
<feature type="compositionally biased region" description="Polar residues" evidence="2">
    <location>
        <begin position="440"/>
        <end position="451"/>
    </location>
</feature>
<keyword evidence="1" id="KW-0175">Coiled coil</keyword>
<reference evidence="5" key="1">
    <citation type="submission" date="2025-08" db="UniProtKB">
        <authorList>
            <consortium name="RefSeq"/>
        </authorList>
    </citation>
    <scope>IDENTIFICATION</scope>
    <source>
        <strain evidence="5">Airmid</strain>
    </source>
</reference>
<feature type="compositionally biased region" description="Low complexity" evidence="2">
    <location>
        <begin position="599"/>
        <end position="625"/>
    </location>
</feature>
<keyword evidence="4" id="KW-1185">Reference proteome</keyword>
<feature type="compositionally biased region" description="Basic and acidic residues" evidence="2">
    <location>
        <begin position="342"/>
        <end position="354"/>
    </location>
</feature>
<feature type="compositionally biased region" description="Low complexity" evidence="2">
    <location>
        <begin position="481"/>
        <end position="494"/>
    </location>
</feature>
<feature type="transmembrane region" description="Helical" evidence="3">
    <location>
        <begin position="1152"/>
        <end position="1174"/>
    </location>
</feature>
<feature type="region of interest" description="Disordered" evidence="2">
    <location>
        <begin position="1"/>
        <end position="38"/>
    </location>
</feature>
<accession>A0A6P6XT27</accession>
<organism evidence="4 5">
    <name type="scientific">Dermatophagoides pteronyssinus</name>
    <name type="common">European house dust mite</name>
    <dbReference type="NCBI Taxonomy" id="6956"/>
    <lineage>
        <taxon>Eukaryota</taxon>
        <taxon>Metazoa</taxon>
        <taxon>Ecdysozoa</taxon>
        <taxon>Arthropoda</taxon>
        <taxon>Chelicerata</taxon>
        <taxon>Arachnida</taxon>
        <taxon>Acari</taxon>
        <taxon>Acariformes</taxon>
        <taxon>Sarcoptiformes</taxon>
        <taxon>Astigmata</taxon>
        <taxon>Psoroptidia</taxon>
        <taxon>Analgoidea</taxon>
        <taxon>Pyroglyphidae</taxon>
        <taxon>Dermatophagoidinae</taxon>
        <taxon>Dermatophagoides</taxon>
    </lineage>
</organism>
<feature type="compositionally biased region" description="Low complexity" evidence="2">
    <location>
        <begin position="12"/>
        <end position="36"/>
    </location>
</feature>
<keyword evidence="3" id="KW-0812">Transmembrane</keyword>
<name>A0A6P6XT27_DERPT</name>
<keyword evidence="3" id="KW-1133">Transmembrane helix</keyword>
<evidence type="ECO:0000256" key="2">
    <source>
        <dbReference type="SAM" id="MobiDB-lite"/>
    </source>
</evidence>
<feature type="compositionally biased region" description="Low complexity" evidence="2">
    <location>
        <begin position="419"/>
        <end position="434"/>
    </location>
</feature>
<feature type="region of interest" description="Disordered" evidence="2">
    <location>
        <begin position="593"/>
        <end position="625"/>
    </location>
</feature>
<dbReference type="AlphaFoldDB" id="A0A6P6XT27"/>
<evidence type="ECO:0000313" key="5">
    <source>
        <dbReference type="RefSeq" id="XP_027196597.1"/>
    </source>
</evidence>
<feature type="compositionally biased region" description="Polar residues" evidence="2">
    <location>
        <begin position="837"/>
        <end position="846"/>
    </location>
</feature>
<dbReference type="RefSeq" id="XP_027196597.1">
    <property type="nucleotide sequence ID" value="XM_027340796.1"/>
</dbReference>
<feature type="region of interest" description="Disordered" evidence="2">
    <location>
        <begin position="480"/>
        <end position="511"/>
    </location>
</feature>
<evidence type="ECO:0000256" key="3">
    <source>
        <dbReference type="SAM" id="Phobius"/>
    </source>
</evidence>
<feature type="region of interest" description="Disordered" evidence="2">
    <location>
        <begin position="837"/>
        <end position="868"/>
    </location>
</feature>
<protein>
    <submittedName>
        <fullName evidence="5">Protein bir1-like isoform X2</fullName>
    </submittedName>
</protein>
<feature type="region of interest" description="Disordered" evidence="2">
    <location>
        <begin position="407"/>
        <end position="453"/>
    </location>
</feature>
<feature type="coiled-coil region" evidence="1">
    <location>
        <begin position="1071"/>
        <end position="1102"/>
    </location>
</feature>